<evidence type="ECO:0000313" key="4">
    <source>
        <dbReference type="Proteomes" id="UP001172101"/>
    </source>
</evidence>
<feature type="domain" description="Nephrocystin 3-like N-terminal" evidence="2">
    <location>
        <begin position="245"/>
        <end position="421"/>
    </location>
</feature>
<evidence type="ECO:0000259" key="2">
    <source>
        <dbReference type="Pfam" id="PF24883"/>
    </source>
</evidence>
<proteinExistence type="predicted"/>
<dbReference type="AlphaFoldDB" id="A0AA40DYR7"/>
<gene>
    <name evidence="3" type="ORF">B0T26DRAFT_626372</name>
</gene>
<dbReference type="PANTHER" id="PTHR10039:SF5">
    <property type="entry name" value="NACHT DOMAIN-CONTAINING PROTEIN"/>
    <property type="match status" value="1"/>
</dbReference>
<organism evidence="3 4">
    <name type="scientific">Lasiosphaeria miniovina</name>
    <dbReference type="NCBI Taxonomy" id="1954250"/>
    <lineage>
        <taxon>Eukaryota</taxon>
        <taxon>Fungi</taxon>
        <taxon>Dikarya</taxon>
        <taxon>Ascomycota</taxon>
        <taxon>Pezizomycotina</taxon>
        <taxon>Sordariomycetes</taxon>
        <taxon>Sordariomycetidae</taxon>
        <taxon>Sordariales</taxon>
        <taxon>Lasiosphaeriaceae</taxon>
        <taxon>Lasiosphaeria</taxon>
    </lineage>
</organism>
<dbReference type="SUPFAM" id="SSF52540">
    <property type="entry name" value="P-loop containing nucleoside triphosphate hydrolases"/>
    <property type="match status" value="1"/>
</dbReference>
<dbReference type="Pfam" id="PF24883">
    <property type="entry name" value="NPHP3_N"/>
    <property type="match status" value="1"/>
</dbReference>
<dbReference type="InterPro" id="IPR056884">
    <property type="entry name" value="NPHP3-like_N"/>
</dbReference>
<dbReference type="GeneID" id="85319455"/>
<dbReference type="PANTHER" id="PTHR10039">
    <property type="entry name" value="AMELOGENIN"/>
    <property type="match status" value="1"/>
</dbReference>
<keyword evidence="1" id="KW-0677">Repeat</keyword>
<accession>A0AA40DYR7</accession>
<evidence type="ECO:0000313" key="3">
    <source>
        <dbReference type="EMBL" id="KAK0718642.1"/>
    </source>
</evidence>
<sequence>MDPLSAVGLASAILNFLDFSWSLVTSAKELHRSGRGTTRENARIGSIVGDLQDYSLELSVTGESQTRNRLPSKHEKALRDLAQSCAALSAELEDILGRLRGVKNSKWQSLRTTWASMRKKSEIASIEARLGQYRAQMNTRLLAMLRGRQSALFEALDDIKQRLESLGQVVCSTQRQARILQHVYFDDMFAREDAIEDAAGGTFGWMLEGDRGVEGEGLWEDNTSPARARPPDFMSDAMDASRRLLQTWLREGHGVFHISGKAGSGKSTLMKLVSNDQRTANMLQQWSGGRALVTASFYFWNSGSELQTSLRGLYRAILFLVLRQCPDLIPQVFHDQWENLSEPSATSQSQSLEAVLFRPQHVKAAFDVLMELPVQSGSPAFCFFIDGLDEYEAHAFDHKRLAVQLRNWAKASYIKLCVSSRPHAEFTDTFPPAQRIRLHELTAYDMHRFSCDLFESDDSFPRVRDLYLELVRDMVEMAEGVFLWARIVCKSVV</sequence>
<dbReference type="EMBL" id="JAUIRO010000004">
    <property type="protein sequence ID" value="KAK0718642.1"/>
    <property type="molecule type" value="Genomic_DNA"/>
</dbReference>
<comment type="caution">
    <text evidence="3">The sequence shown here is derived from an EMBL/GenBank/DDBJ whole genome shotgun (WGS) entry which is preliminary data.</text>
</comment>
<name>A0AA40DYR7_9PEZI</name>
<reference evidence="3" key="1">
    <citation type="submission" date="2023-06" db="EMBL/GenBank/DDBJ databases">
        <title>Genome-scale phylogeny and comparative genomics of the fungal order Sordariales.</title>
        <authorList>
            <consortium name="Lawrence Berkeley National Laboratory"/>
            <person name="Hensen N."/>
            <person name="Bonometti L."/>
            <person name="Westerberg I."/>
            <person name="Brannstrom I.O."/>
            <person name="Guillou S."/>
            <person name="Cros-Aarteil S."/>
            <person name="Calhoun S."/>
            <person name="Haridas S."/>
            <person name="Kuo A."/>
            <person name="Mondo S."/>
            <person name="Pangilinan J."/>
            <person name="Riley R."/>
            <person name="LaButti K."/>
            <person name="Andreopoulos B."/>
            <person name="Lipzen A."/>
            <person name="Chen C."/>
            <person name="Yanf M."/>
            <person name="Daum C."/>
            <person name="Ng V."/>
            <person name="Clum A."/>
            <person name="Steindorff A."/>
            <person name="Ohm R."/>
            <person name="Martin F."/>
            <person name="Silar P."/>
            <person name="Natvig D."/>
            <person name="Lalanne C."/>
            <person name="Gautier V."/>
            <person name="Ament-velasquez S.L."/>
            <person name="Kruys A."/>
            <person name="Hutchinson M.I."/>
            <person name="Powell A.J."/>
            <person name="Barry K."/>
            <person name="Miller A.N."/>
            <person name="Grigoriev I.V."/>
            <person name="Debuchy R."/>
            <person name="Gladieux P."/>
            <person name="Thoren M.H."/>
            <person name="Johannesson H."/>
        </authorList>
    </citation>
    <scope>NUCLEOTIDE SEQUENCE</scope>
    <source>
        <strain evidence="3">SMH2392-1A</strain>
    </source>
</reference>
<dbReference type="Proteomes" id="UP001172101">
    <property type="component" value="Unassembled WGS sequence"/>
</dbReference>
<dbReference type="RefSeq" id="XP_060297435.1">
    <property type="nucleotide sequence ID" value="XM_060436185.1"/>
</dbReference>
<dbReference type="InterPro" id="IPR027417">
    <property type="entry name" value="P-loop_NTPase"/>
</dbReference>
<evidence type="ECO:0000256" key="1">
    <source>
        <dbReference type="ARBA" id="ARBA00022737"/>
    </source>
</evidence>
<dbReference type="Gene3D" id="3.40.50.300">
    <property type="entry name" value="P-loop containing nucleotide triphosphate hydrolases"/>
    <property type="match status" value="1"/>
</dbReference>
<feature type="non-terminal residue" evidence="3">
    <location>
        <position position="1"/>
    </location>
</feature>
<keyword evidence="4" id="KW-1185">Reference proteome</keyword>
<protein>
    <recommendedName>
        <fullName evidence="2">Nephrocystin 3-like N-terminal domain-containing protein</fullName>
    </recommendedName>
</protein>